<evidence type="ECO:0008006" key="5">
    <source>
        <dbReference type="Google" id="ProtNLM"/>
    </source>
</evidence>
<feature type="region of interest" description="Disordered" evidence="1">
    <location>
        <begin position="262"/>
        <end position="292"/>
    </location>
</feature>
<dbReference type="RefSeq" id="XP_024705089.1">
    <property type="nucleotide sequence ID" value="XM_024850872.1"/>
</dbReference>
<evidence type="ECO:0000313" key="3">
    <source>
        <dbReference type="EMBL" id="PLB49787.1"/>
    </source>
</evidence>
<comment type="caution">
    <text evidence="3">The sequence shown here is derived from an EMBL/GenBank/DDBJ whole genome shotgun (WGS) entry which is preliminary data.</text>
</comment>
<sequence length="292" mass="32652">MHGIAYFELSWSILSSIGLFTALLAIWAVLITRPSPLSYVPIVVSVACAAANGLCYFSYYTSHSLVHRIAGSAFADIFWLIQEAGLSFYSYQILTHTLHNSARTSFLLIFWSLMLLILGLRLAILVSRILDLQTPSNTKPSTLNQHRISYLHVGYFVSIALVESWSSFFLIRLLNSARDLSPKVSSTREVFRYLLRTTEIRVASLAAVGVTRAITYSWQVTAQSAVSVQGEVDRFVYCGECLFPLVLIVDILASKKYSPVAASEPRSPLQRAGHVRVPTSDSWPLRREWESP</sequence>
<evidence type="ECO:0000313" key="4">
    <source>
        <dbReference type="Proteomes" id="UP000234275"/>
    </source>
</evidence>
<proteinExistence type="predicted"/>
<feature type="transmembrane region" description="Helical" evidence="2">
    <location>
        <begin position="73"/>
        <end position="94"/>
    </location>
</feature>
<dbReference type="EMBL" id="MSFO01000004">
    <property type="protein sequence ID" value="PLB49787.1"/>
    <property type="molecule type" value="Genomic_DNA"/>
</dbReference>
<evidence type="ECO:0000256" key="2">
    <source>
        <dbReference type="SAM" id="Phobius"/>
    </source>
</evidence>
<dbReference type="OrthoDB" id="5306317at2759"/>
<gene>
    <name evidence="3" type="ORF">P170DRAFT_447377</name>
</gene>
<dbReference type="Proteomes" id="UP000234275">
    <property type="component" value="Unassembled WGS sequence"/>
</dbReference>
<dbReference type="GeneID" id="36558571"/>
<dbReference type="AlphaFoldDB" id="A0A2I2GA83"/>
<accession>A0A2I2GA83</accession>
<feature type="transmembrane region" description="Helical" evidence="2">
    <location>
        <begin position="39"/>
        <end position="61"/>
    </location>
</feature>
<dbReference type="VEuPathDB" id="FungiDB:P170DRAFT_447377"/>
<keyword evidence="2" id="KW-0812">Transmembrane</keyword>
<feature type="transmembrane region" description="Helical" evidence="2">
    <location>
        <begin position="106"/>
        <end position="130"/>
    </location>
</feature>
<keyword evidence="4" id="KW-1185">Reference proteome</keyword>
<keyword evidence="2" id="KW-1133">Transmembrane helix</keyword>
<name>A0A2I2GA83_9EURO</name>
<reference evidence="3 4" key="1">
    <citation type="submission" date="2016-12" db="EMBL/GenBank/DDBJ databases">
        <title>The genomes of Aspergillus section Nigri reveals drivers in fungal speciation.</title>
        <authorList>
            <consortium name="DOE Joint Genome Institute"/>
            <person name="Vesth T.C."/>
            <person name="Nybo J."/>
            <person name="Theobald S."/>
            <person name="Brandl J."/>
            <person name="Frisvad J.C."/>
            <person name="Nielsen K.F."/>
            <person name="Lyhne E.K."/>
            <person name="Kogle M.E."/>
            <person name="Kuo A."/>
            <person name="Riley R."/>
            <person name="Clum A."/>
            <person name="Nolan M."/>
            <person name="Lipzen A."/>
            <person name="Salamov A."/>
            <person name="Henrissat B."/>
            <person name="Wiebenga A."/>
            <person name="De Vries R.P."/>
            <person name="Grigoriev I.V."/>
            <person name="Mortensen U.H."/>
            <person name="Andersen M.R."/>
            <person name="Baker S.E."/>
        </authorList>
    </citation>
    <scope>NUCLEOTIDE SEQUENCE [LARGE SCALE GENOMIC DNA]</scope>
    <source>
        <strain evidence="3 4">IBT 23096</strain>
    </source>
</reference>
<protein>
    <recommendedName>
        <fullName evidence="5">RTA1 domain protein</fullName>
    </recommendedName>
</protein>
<feature type="transmembrane region" description="Helical" evidence="2">
    <location>
        <begin position="12"/>
        <end position="32"/>
    </location>
</feature>
<evidence type="ECO:0000256" key="1">
    <source>
        <dbReference type="SAM" id="MobiDB-lite"/>
    </source>
</evidence>
<feature type="transmembrane region" description="Helical" evidence="2">
    <location>
        <begin position="150"/>
        <end position="171"/>
    </location>
</feature>
<keyword evidence="2" id="KW-0472">Membrane</keyword>
<organism evidence="3 4">
    <name type="scientific">Aspergillus steynii IBT 23096</name>
    <dbReference type="NCBI Taxonomy" id="1392250"/>
    <lineage>
        <taxon>Eukaryota</taxon>
        <taxon>Fungi</taxon>
        <taxon>Dikarya</taxon>
        <taxon>Ascomycota</taxon>
        <taxon>Pezizomycotina</taxon>
        <taxon>Eurotiomycetes</taxon>
        <taxon>Eurotiomycetidae</taxon>
        <taxon>Eurotiales</taxon>
        <taxon>Aspergillaceae</taxon>
        <taxon>Aspergillus</taxon>
        <taxon>Aspergillus subgen. Circumdati</taxon>
    </lineage>
</organism>